<evidence type="ECO:0000313" key="3">
    <source>
        <dbReference type="EMBL" id="GMH72093.1"/>
    </source>
</evidence>
<dbReference type="InterPro" id="IPR003347">
    <property type="entry name" value="JmjC_dom"/>
</dbReference>
<gene>
    <name evidence="3" type="ORF">TrRE_jg5632</name>
</gene>
<dbReference type="InterPro" id="IPR050910">
    <property type="entry name" value="JMJD6_ArgDemeth/LysHydrox"/>
</dbReference>
<name>A0A9W7EB09_9STRA</name>
<dbReference type="EMBL" id="BRXZ01002878">
    <property type="protein sequence ID" value="GMH72093.1"/>
    <property type="molecule type" value="Genomic_DNA"/>
</dbReference>
<dbReference type="AlphaFoldDB" id="A0A9W7EB09"/>
<dbReference type="Pfam" id="PF13621">
    <property type="entry name" value="Cupin_8"/>
    <property type="match status" value="1"/>
</dbReference>
<feature type="region of interest" description="Disordered" evidence="1">
    <location>
        <begin position="353"/>
        <end position="374"/>
    </location>
</feature>
<dbReference type="PANTHER" id="PTHR12480">
    <property type="entry name" value="ARGININE DEMETHYLASE AND LYSYL-HYDROXYLASE JMJD"/>
    <property type="match status" value="1"/>
</dbReference>
<dbReference type="InterPro" id="IPR041667">
    <property type="entry name" value="Cupin_8"/>
</dbReference>
<proteinExistence type="predicted"/>
<evidence type="ECO:0000313" key="4">
    <source>
        <dbReference type="Proteomes" id="UP001165082"/>
    </source>
</evidence>
<dbReference type="GO" id="GO:0016706">
    <property type="term" value="F:2-oxoglutarate-dependent dioxygenase activity"/>
    <property type="evidence" value="ECO:0007669"/>
    <property type="project" value="TreeGrafter"/>
</dbReference>
<dbReference type="Proteomes" id="UP001165082">
    <property type="component" value="Unassembled WGS sequence"/>
</dbReference>
<dbReference type="GO" id="GO:0005634">
    <property type="term" value="C:nucleus"/>
    <property type="evidence" value="ECO:0007669"/>
    <property type="project" value="TreeGrafter"/>
</dbReference>
<dbReference type="Gene3D" id="2.60.120.650">
    <property type="entry name" value="Cupin"/>
    <property type="match status" value="1"/>
</dbReference>
<accession>A0A9W7EB09</accession>
<organism evidence="3 4">
    <name type="scientific">Triparma retinervis</name>
    <dbReference type="NCBI Taxonomy" id="2557542"/>
    <lineage>
        <taxon>Eukaryota</taxon>
        <taxon>Sar</taxon>
        <taxon>Stramenopiles</taxon>
        <taxon>Ochrophyta</taxon>
        <taxon>Bolidophyceae</taxon>
        <taxon>Parmales</taxon>
        <taxon>Triparmaceae</taxon>
        <taxon>Triparma</taxon>
    </lineage>
</organism>
<sequence>MDIARKVYDIWTENGTVEAGLADKFLDGRIDALAFLMWGGGNIDNGLEEYLKVDRRNAEDLKYEEFVDEYLAPNEPCLIGSLLKGWPAYSELNSGGEVDIDYLEAMFGDASAPVHATTVAGDNFFGGVSKPITRSMTVMDYCSWWRSHHTNIGDDEDELEGTRRYLYLKDWKFTVAFPSFRLYTRPDYFKEDWLNDVAGAYKFVYLGPKHTCTRMHADVLRSYSWSSNVCGRKRWYLVRPEDTHLLYDVFGRILCPHLHFDLENGLNAVLFPGLKVARKVAFEVVQETGETIFVPSGWHHTVENLEDTLSINHNWLNGYNLKGSWEKLKRELLLSSERRKADAERKGISDFLAADPLTNGGGQPVTESPESFDDDSLQASGDLVLLYDIIAYQPGGRGDMRVR</sequence>
<dbReference type="SUPFAM" id="SSF51197">
    <property type="entry name" value="Clavaminate synthase-like"/>
    <property type="match status" value="1"/>
</dbReference>
<protein>
    <recommendedName>
        <fullName evidence="2">JmjC domain-containing protein</fullName>
    </recommendedName>
</protein>
<evidence type="ECO:0000256" key="1">
    <source>
        <dbReference type="SAM" id="MobiDB-lite"/>
    </source>
</evidence>
<dbReference type="SMART" id="SM00558">
    <property type="entry name" value="JmjC"/>
    <property type="match status" value="1"/>
</dbReference>
<dbReference type="GO" id="GO:0005737">
    <property type="term" value="C:cytoplasm"/>
    <property type="evidence" value="ECO:0007669"/>
    <property type="project" value="TreeGrafter"/>
</dbReference>
<comment type="caution">
    <text evidence="3">The sequence shown here is derived from an EMBL/GenBank/DDBJ whole genome shotgun (WGS) entry which is preliminary data.</text>
</comment>
<feature type="domain" description="JmjC" evidence="2">
    <location>
        <begin position="175"/>
        <end position="332"/>
    </location>
</feature>
<keyword evidence="4" id="KW-1185">Reference proteome</keyword>
<dbReference type="GO" id="GO:0045905">
    <property type="term" value="P:positive regulation of translational termination"/>
    <property type="evidence" value="ECO:0007669"/>
    <property type="project" value="TreeGrafter"/>
</dbReference>
<dbReference type="PANTHER" id="PTHR12480:SF6">
    <property type="entry name" value="2-OXOGLUTARATE AND IRON-DEPENDENT OXYGENASE JMJD4"/>
    <property type="match status" value="1"/>
</dbReference>
<reference evidence="3" key="1">
    <citation type="submission" date="2022-07" db="EMBL/GenBank/DDBJ databases">
        <title>Genome analysis of Parmales, a sister group of diatoms, reveals the evolutionary specialization of diatoms from phago-mixotrophs to photoautotrophs.</title>
        <authorList>
            <person name="Ban H."/>
            <person name="Sato S."/>
            <person name="Yoshikawa S."/>
            <person name="Kazumasa Y."/>
            <person name="Nakamura Y."/>
            <person name="Ichinomiya M."/>
            <person name="Saitoh K."/>
            <person name="Sato N."/>
            <person name="Blanc-Mathieu R."/>
            <person name="Endo H."/>
            <person name="Kuwata A."/>
            <person name="Ogata H."/>
        </authorList>
    </citation>
    <scope>NUCLEOTIDE SEQUENCE</scope>
</reference>
<dbReference type="PROSITE" id="PS51184">
    <property type="entry name" value="JMJC"/>
    <property type="match status" value="1"/>
</dbReference>
<dbReference type="GO" id="GO:0043565">
    <property type="term" value="F:sequence-specific DNA binding"/>
    <property type="evidence" value="ECO:0007669"/>
    <property type="project" value="TreeGrafter"/>
</dbReference>
<dbReference type="OrthoDB" id="203487at2759"/>
<evidence type="ECO:0000259" key="2">
    <source>
        <dbReference type="PROSITE" id="PS51184"/>
    </source>
</evidence>